<dbReference type="AlphaFoldDB" id="A0A0E9WGY1"/>
<reference evidence="1" key="2">
    <citation type="journal article" date="2015" name="Fish Shellfish Immunol.">
        <title>Early steps in the European eel (Anguilla anguilla)-Vibrio vulnificus interaction in the gills: Role of the RtxA13 toxin.</title>
        <authorList>
            <person name="Callol A."/>
            <person name="Pajuelo D."/>
            <person name="Ebbesson L."/>
            <person name="Teles M."/>
            <person name="MacKenzie S."/>
            <person name="Amaro C."/>
        </authorList>
    </citation>
    <scope>NUCLEOTIDE SEQUENCE</scope>
</reference>
<evidence type="ECO:0000313" key="1">
    <source>
        <dbReference type="EMBL" id="JAH89551.1"/>
    </source>
</evidence>
<protein>
    <submittedName>
        <fullName evidence="1">Uncharacterized protein</fullName>
    </submittedName>
</protein>
<name>A0A0E9WGY1_ANGAN</name>
<organism evidence="1">
    <name type="scientific">Anguilla anguilla</name>
    <name type="common">European freshwater eel</name>
    <name type="synonym">Muraena anguilla</name>
    <dbReference type="NCBI Taxonomy" id="7936"/>
    <lineage>
        <taxon>Eukaryota</taxon>
        <taxon>Metazoa</taxon>
        <taxon>Chordata</taxon>
        <taxon>Craniata</taxon>
        <taxon>Vertebrata</taxon>
        <taxon>Euteleostomi</taxon>
        <taxon>Actinopterygii</taxon>
        <taxon>Neopterygii</taxon>
        <taxon>Teleostei</taxon>
        <taxon>Anguilliformes</taxon>
        <taxon>Anguillidae</taxon>
        <taxon>Anguilla</taxon>
    </lineage>
</organism>
<accession>A0A0E9WGY1</accession>
<reference evidence="1" key="1">
    <citation type="submission" date="2014-11" db="EMBL/GenBank/DDBJ databases">
        <authorList>
            <person name="Amaro Gonzalez C."/>
        </authorList>
    </citation>
    <scope>NUCLEOTIDE SEQUENCE</scope>
</reference>
<proteinExistence type="predicted"/>
<sequence length="117" mass="13806">MYVDGQQFPAKPFQPDYQNSSAIREFYSLILATGRHLKDQPLLINRQEYTSGYTLYAFNLSPYEGCSQHLSLIKTGNMRLEMRFRNALPRTVNMVVYACFDNIIEVNQRRNVLYDYY</sequence>
<dbReference type="EMBL" id="GBXM01019026">
    <property type="protein sequence ID" value="JAH89551.1"/>
    <property type="molecule type" value="Transcribed_RNA"/>
</dbReference>